<dbReference type="NCBIfam" id="NF047719">
    <property type="entry name" value="SCO6745_fam_HTH"/>
    <property type="match status" value="1"/>
</dbReference>
<keyword evidence="2" id="KW-1185">Reference proteome</keyword>
<sequence>MASVAQQLKDLFVPIHEVAYMADEPNEELQALGYEGYWPLYFASRSAPLGRVPAEVVDALFYNFAPGEVAACIPAVWDVATPEAVLAARQRGCVAALRNILGELAHSPVVARAAELFLKAAVSVPVEGRMLFAGLRSLPVPEEPLARLWHAATLLREHRGDGHLAALIANGINGQESHVLLALFWDMKPRDFGRLDPLSDAQLEEVIDGLRQRGLVDNDGWFTPAGRKLRTDIEDLTDELAAPAYTCLSAQEIAELTTGLAPLVEKIKAASPF</sequence>
<organism evidence="1 2">
    <name type="scientific">Kribbella koreensis</name>
    <dbReference type="NCBI Taxonomy" id="57909"/>
    <lineage>
        <taxon>Bacteria</taxon>
        <taxon>Bacillati</taxon>
        <taxon>Actinomycetota</taxon>
        <taxon>Actinomycetes</taxon>
        <taxon>Propionibacteriales</taxon>
        <taxon>Kribbellaceae</taxon>
        <taxon>Kribbella</taxon>
    </lineage>
</organism>
<name>A0ABN1Q321_9ACTN</name>
<protein>
    <recommendedName>
        <fullName evidence="3">MarR family transcriptional regulator</fullName>
    </recommendedName>
</protein>
<evidence type="ECO:0008006" key="3">
    <source>
        <dbReference type="Google" id="ProtNLM"/>
    </source>
</evidence>
<dbReference type="Gene3D" id="1.10.10.10">
    <property type="entry name" value="Winged helix-like DNA-binding domain superfamily/Winged helix DNA-binding domain"/>
    <property type="match status" value="1"/>
</dbReference>
<gene>
    <name evidence="1" type="ORF">GCM10009554_23660</name>
</gene>
<accession>A0ABN1Q321</accession>
<reference evidence="1 2" key="1">
    <citation type="journal article" date="2019" name="Int. J. Syst. Evol. Microbiol.">
        <title>The Global Catalogue of Microorganisms (GCM) 10K type strain sequencing project: providing services to taxonomists for standard genome sequencing and annotation.</title>
        <authorList>
            <consortium name="The Broad Institute Genomics Platform"/>
            <consortium name="The Broad Institute Genome Sequencing Center for Infectious Disease"/>
            <person name="Wu L."/>
            <person name="Ma J."/>
        </authorList>
    </citation>
    <scope>NUCLEOTIDE SEQUENCE [LARGE SCALE GENOMIC DNA]</scope>
    <source>
        <strain evidence="1 2">JCM 10977</strain>
    </source>
</reference>
<evidence type="ECO:0000313" key="1">
    <source>
        <dbReference type="EMBL" id="GAA0936272.1"/>
    </source>
</evidence>
<comment type="caution">
    <text evidence="1">The sequence shown here is derived from an EMBL/GenBank/DDBJ whole genome shotgun (WGS) entry which is preliminary data.</text>
</comment>
<dbReference type="Proteomes" id="UP001500542">
    <property type="component" value="Unassembled WGS sequence"/>
</dbReference>
<evidence type="ECO:0000313" key="2">
    <source>
        <dbReference type="Proteomes" id="UP001500542"/>
    </source>
</evidence>
<dbReference type="InterPro" id="IPR036388">
    <property type="entry name" value="WH-like_DNA-bd_sf"/>
</dbReference>
<dbReference type="InterPro" id="IPR054058">
    <property type="entry name" value="HTH_67"/>
</dbReference>
<proteinExistence type="predicted"/>
<dbReference type="Pfam" id="PF21863">
    <property type="entry name" value="HTH_67"/>
    <property type="match status" value="1"/>
</dbReference>
<dbReference type="RefSeq" id="WP_343967963.1">
    <property type="nucleotide sequence ID" value="NZ_BAAAHK010000005.1"/>
</dbReference>
<dbReference type="EMBL" id="BAAAHK010000005">
    <property type="protein sequence ID" value="GAA0936272.1"/>
    <property type="molecule type" value="Genomic_DNA"/>
</dbReference>